<evidence type="ECO:0000259" key="1">
    <source>
        <dbReference type="Pfam" id="PF06985"/>
    </source>
</evidence>
<gene>
    <name evidence="2" type="ORF">GRF29_8g3213121</name>
</gene>
<dbReference type="PANTHER" id="PTHR24148">
    <property type="entry name" value="ANKYRIN REPEAT DOMAIN-CONTAINING PROTEIN 39 HOMOLOG-RELATED"/>
    <property type="match status" value="1"/>
</dbReference>
<dbReference type="Pfam" id="PF06985">
    <property type="entry name" value="HET"/>
    <property type="match status" value="1"/>
</dbReference>
<proteinExistence type="predicted"/>
<reference evidence="2 3" key="1">
    <citation type="submission" date="2021-02" db="EMBL/GenBank/DDBJ databases">
        <title>Genome assembly of Pseudopithomyces chartarum.</title>
        <authorList>
            <person name="Jauregui R."/>
            <person name="Singh J."/>
            <person name="Voisey C."/>
        </authorList>
    </citation>
    <scope>NUCLEOTIDE SEQUENCE [LARGE SCALE GENOMIC DNA]</scope>
    <source>
        <strain evidence="2 3">AGR01</strain>
    </source>
</reference>
<name>A0AAN6RLQ7_9PLEO</name>
<dbReference type="PANTHER" id="PTHR24148:SF73">
    <property type="entry name" value="HET DOMAIN PROTEIN (AFU_ORTHOLOGUE AFUA_8G01020)"/>
    <property type="match status" value="1"/>
</dbReference>
<evidence type="ECO:0000313" key="3">
    <source>
        <dbReference type="Proteomes" id="UP001280581"/>
    </source>
</evidence>
<dbReference type="EMBL" id="WVTA01000002">
    <property type="protein sequence ID" value="KAK3216427.1"/>
    <property type="molecule type" value="Genomic_DNA"/>
</dbReference>
<dbReference type="Proteomes" id="UP001280581">
    <property type="component" value="Unassembled WGS sequence"/>
</dbReference>
<feature type="domain" description="Heterokaryon incompatibility" evidence="1">
    <location>
        <begin position="49"/>
        <end position="199"/>
    </location>
</feature>
<evidence type="ECO:0000313" key="2">
    <source>
        <dbReference type="EMBL" id="KAK3216427.1"/>
    </source>
</evidence>
<dbReference type="InterPro" id="IPR010730">
    <property type="entry name" value="HET"/>
</dbReference>
<dbReference type="InterPro" id="IPR052895">
    <property type="entry name" value="HetReg/Transcr_Mod"/>
</dbReference>
<protein>
    <recommendedName>
        <fullName evidence="1">Heterokaryon incompatibility domain-containing protein</fullName>
    </recommendedName>
</protein>
<accession>A0AAN6RLQ7</accession>
<sequence>MLFEGETLFSHTPLDLSSPSIRLLEVLPGRSKDGRVRCTIRNSTISDEYTCLSYVWGSSEGLKKHKLIEINDGIFEVRTNLWSFLDLASSERARHNNLRLPSTYDEVFDFEGVTKSLWIDALCIDQGNLAERNAQVQQMGAIYKNAKHVISWLGRSEHAAPLLRRIRHEEGPHADETLLPSITWFESNAYWTRAWITQEILLAQHLIIAAEEDAVIGRTVLEYFRRLPDPLRPHADSQCQTLLRSHVQSQTWTLLNHLSMFRDKGCTNPRDKVYSLLSVCRDTAWLKVDYNITKGRLAIDVMRNCDGFCLCVAEVTLSAMFTEEPLSALHFAAFEGVEVSPCAPTKKRGWSTASGTT</sequence>
<comment type="caution">
    <text evidence="2">The sequence shown here is derived from an EMBL/GenBank/DDBJ whole genome shotgun (WGS) entry which is preliminary data.</text>
</comment>
<dbReference type="AlphaFoldDB" id="A0AAN6RLQ7"/>
<organism evidence="2 3">
    <name type="scientific">Pseudopithomyces chartarum</name>
    <dbReference type="NCBI Taxonomy" id="1892770"/>
    <lineage>
        <taxon>Eukaryota</taxon>
        <taxon>Fungi</taxon>
        <taxon>Dikarya</taxon>
        <taxon>Ascomycota</taxon>
        <taxon>Pezizomycotina</taxon>
        <taxon>Dothideomycetes</taxon>
        <taxon>Pleosporomycetidae</taxon>
        <taxon>Pleosporales</taxon>
        <taxon>Massarineae</taxon>
        <taxon>Didymosphaeriaceae</taxon>
        <taxon>Pseudopithomyces</taxon>
    </lineage>
</organism>
<keyword evidence="3" id="KW-1185">Reference proteome</keyword>